<keyword evidence="3" id="KW-1185">Reference proteome</keyword>
<name>A0ABU1FH31_9MICO</name>
<organism evidence="2 3">
    <name type="scientific">Agromyces indicus</name>
    <dbReference type="NCBI Taxonomy" id="758919"/>
    <lineage>
        <taxon>Bacteria</taxon>
        <taxon>Bacillati</taxon>
        <taxon>Actinomycetota</taxon>
        <taxon>Actinomycetes</taxon>
        <taxon>Micrococcales</taxon>
        <taxon>Microbacteriaceae</taxon>
        <taxon>Agromyces</taxon>
    </lineage>
</organism>
<evidence type="ECO:0000256" key="1">
    <source>
        <dbReference type="SAM" id="MobiDB-lite"/>
    </source>
</evidence>
<comment type="caution">
    <text evidence="2">The sequence shown here is derived from an EMBL/GenBank/DDBJ whole genome shotgun (WGS) entry which is preliminary data.</text>
</comment>
<sequence length="174" mass="19800">MSGYERVHQELKARRGNAVGRRCVAPGCTRLADGWGLVGDEGTLRFSEDGHGKRVRWSDDLADYKPLCMTHNNQLDHGGDWLLCPRGHSRAAFGVAADGMCRRCKSERSREDRERGGDQYRARNRERMRARRAAMSADELERLRARQRENNRSYRARKRAAASSTKTLHADSAQ</sequence>
<protein>
    <recommendedName>
        <fullName evidence="4">HNH endonuclease</fullName>
    </recommendedName>
</protein>
<gene>
    <name evidence="2" type="ORF">RH861_03200</name>
</gene>
<proteinExistence type="predicted"/>
<feature type="compositionally biased region" description="Basic and acidic residues" evidence="1">
    <location>
        <begin position="139"/>
        <end position="152"/>
    </location>
</feature>
<evidence type="ECO:0000313" key="2">
    <source>
        <dbReference type="EMBL" id="MDR5691063.1"/>
    </source>
</evidence>
<reference evidence="3" key="1">
    <citation type="submission" date="2023-07" db="EMBL/GenBank/DDBJ databases">
        <title>Description of three actinobacteria isolated from air of manufacturing shop in a pharmaceutical factory.</title>
        <authorList>
            <person name="Zhang D.-F."/>
        </authorList>
    </citation>
    <scope>NUCLEOTIDE SEQUENCE [LARGE SCALE GENOMIC DNA]</scope>
    <source>
        <strain evidence="3">CCTCC AB 2011122</strain>
    </source>
</reference>
<dbReference type="EMBL" id="JAVKGS010000001">
    <property type="protein sequence ID" value="MDR5691063.1"/>
    <property type="molecule type" value="Genomic_DNA"/>
</dbReference>
<dbReference type="RefSeq" id="WP_310519718.1">
    <property type="nucleotide sequence ID" value="NZ_BAABBS010000004.1"/>
</dbReference>
<feature type="region of interest" description="Disordered" evidence="1">
    <location>
        <begin position="107"/>
        <end position="174"/>
    </location>
</feature>
<evidence type="ECO:0008006" key="4">
    <source>
        <dbReference type="Google" id="ProtNLM"/>
    </source>
</evidence>
<accession>A0ABU1FH31</accession>
<evidence type="ECO:0000313" key="3">
    <source>
        <dbReference type="Proteomes" id="UP001260072"/>
    </source>
</evidence>
<dbReference type="Proteomes" id="UP001260072">
    <property type="component" value="Unassembled WGS sequence"/>
</dbReference>
<feature type="compositionally biased region" description="Basic and acidic residues" evidence="1">
    <location>
        <begin position="107"/>
        <end position="127"/>
    </location>
</feature>